<dbReference type="CDD" id="cd04862">
    <property type="entry name" value="PaeLigD_Pol_like"/>
    <property type="match status" value="1"/>
</dbReference>
<organism evidence="2 3">
    <name type="scientific">Rhizobium tubonense</name>
    <dbReference type="NCBI Taxonomy" id="484088"/>
    <lineage>
        <taxon>Bacteria</taxon>
        <taxon>Pseudomonadati</taxon>
        <taxon>Pseudomonadota</taxon>
        <taxon>Alphaproteobacteria</taxon>
        <taxon>Hyphomicrobiales</taxon>
        <taxon>Rhizobiaceae</taxon>
        <taxon>Rhizobium/Agrobacterium group</taxon>
        <taxon>Rhizobium</taxon>
    </lineage>
</organism>
<evidence type="ECO:0000313" key="2">
    <source>
        <dbReference type="EMBL" id="PZM11562.1"/>
    </source>
</evidence>
<evidence type="ECO:0000259" key="1">
    <source>
        <dbReference type="Pfam" id="PF21686"/>
    </source>
</evidence>
<dbReference type="InterPro" id="IPR033651">
    <property type="entry name" value="PaeLigD_Pol-like"/>
</dbReference>
<reference evidence="2 3" key="1">
    <citation type="journal article" date="2018" name="Sci. Rep.">
        <title>Rhizobium tumorigenes sp. nov., a novel plant tumorigenic bacterium isolated from cane gall tumors on thornless blackberry.</title>
        <authorList>
            <person name="Kuzmanovi N."/>
            <person name="Smalla K."/>
            <person name="Gronow S."/>
            <person name="PuBawska J."/>
        </authorList>
    </citation>
    <scope>NUCLEOTIDE SEQUENCE [LARGE SCALE GENOMIC DNA]</scope>
    <source>
        <strain evidence="2 3">CCBAU 85046</strain>
    </source>
</reference>
<dbReference type="AlphaFoldDB" id="A0A2W4CES9"/>
<evidence type="ECO:0000313" key="3">
    <source>
        <dbReference type="Proteomes" id="UP000248925"/>
    </source>
</evidence>
<keyword evidence="2" id="KW-0436">Ligase</keyword>
<dbReference type="GO" id="GO:0016874">
    <property type="term" value="F:ligase activity"/>
    <property type="evidence" value="ECO:0007669"/>
    <property type="project" value="UniProtKB-KW"/>
</dbReference>
<dbReference type="Pfam" id="PF21686">
    <property type="entry name" value="LigD_Prim-Pol"/>
    <property type="match status" value="1"/>
</dbReference>
<feature type="domain" description="DNA ligase D polymerase" evidence="1">
    <location>
        <begin position="30"/>
        <end position="283"/>
    </location>
</feature>
<proteinExistence type="predicted"/>
<gene>
    <name evidence="2" type="ORF">CPY51_20255</name>
</gene>
<dbReference type="PANTHER" id="PTHR42705">
    <property type="entry name" value="BIFUNCTIONAL NON-HOMOLOGOUS END JOINING PROTEIN LIGD"/>
    <property type="match status" value="1"/>
</dbReference>
<dbReference type="Proteomes" id="UP000248925">
    <property type="component" value="Unassembled WGS sequence"/>
</dbReference>
<dbReference type="PANTHER" id="PTHR42705:SF2">
    <property type="entry name" value="BIFUNCTIONAL NON-HOMOLOGOUS END JOINING PROTEIN LIGD"/>
    <property type="match status" value="1"/>
</dbReference>
<name>A0A2W4CES9_9HYPH</name>
<dbReference type="EMBL" id="PCDP01000039">
    <property type="protein sequence ID" value="PZM11562.1"/>
    <property type="molecule type" value="Genomic_DNA"/>
</dbReference>
<sequence>MGKTLAQTLSKSSVQLTHPDRVYWPGKGVTKQHLADYYAQVWPLMAPFVVHRPLALMRCPDGIDGPKFFQKHAWKGINPHIEQIADPEDKNGEKLLRIKDFDGLIALVQSAALEIHPWGTTTDHWARPDMITMDLDPAEDVGWPEVIAAAQQLRKHFAASGLASFVKTSGGKGLHVVAPLTPAASWPDVKEFAAAMAESMSADHPEKFLATAAKDKRVGKIFIDYLRNGRGNTAVAAYSPRARPGAPVSMPLSWDQLEEVGGPADFNVNNVPAHLAAQSVDPWERFFKAAKPLPKAKAH</sequence>
<dbReference type="InterPro" id="IPR014145">
    <property type="entry name" value="LigD_pol_dom"/>
</dbReference>
<keyword evidence="3" id="KW-1185">Reference proteome</keyword>
<comment type="caution">
    <text evidence="2">The sequence shown here is derived from an EMBL/GenBank/DDBJ whole genome shotgun (WGS) entry which is preliminary data.</text>
</comment>
<protein>
    <submittedName>
        <fullName evidence="2">DNA ligase</fullName>
    </submittedName>
</protein>
<dbReference type="NCBIfam" id="TIGR02778">
    <property type="entry name" value="ligD_pol"/>
    <property type="match status" value="1"/>
</dbReference>
<dbReference type="OrthoDB" id="9802472at2"/>
<dbReference type="InterPro" id="IPR052171">
    <property type="entry name" value="NHEJ_LigD"/>
</dbReference>
<dbReference type="RefSeq" id="WP_111162047.1">
    <property type="nucleotide sequence ID" value="NZ_PCDP01000039.1"/>
</dbReference>
<accession>A0A2W4CES9</accession>
<dbReference type="Gene3D" id="3.90.920.10">
    <property type="entry name" value="DNA primase, PRIM domain"/>
    <property type="match status" value="1"/>
</dbReference>